<feature type="non-terminal residue" evidence="3">
    <location>
        <position position="507"/>
    </location>
</feature>
<protein>
    <submittedName>
        <fullName evidence="3">2 TM domain-containing transmembrane protein</fullName>
    </submittedName>
</protein>
<organism evidence="3 4">
    <name type="scientific">Acrasis kona</name>
    <dbReference type="NCBI Taxonomy" id="1008807"/>
    <lineage>
        <taxon>Eukaryota</taxon>
        <taxon>Discoba</taxon>
        <taxon>Heterolobosea</taxon>
        <taxon>Tetramitia</taxon>
        <taxon>Eutetramitia</taxon>
        <taxon>Acrasidae</taxon>
        <taxon>Acrasis</taxon>
    </lineage>
</organism>
<evidence type="ECO:0000256" key="2">
    <source>
        <dbReference type="SAM" id="Phobius"/>
    </source>
</evidence>
<proteinExistence type="predicted"/>
<keyword evidence="4" id="KW-1185">Reference proteome</keyword>
<gene>
    <name evidence="3" type="ORF">AKO1_000916</name>
</gene>
<dbReference type="EMBL" id="JAOPGA020001800">
    <property type="protein sequence ID" value="KAL0491433.1"/>
    <property type="molecule type" value="Genomic_DNA"/>
</dbReference>
<feature type="region of interest" description="Disordered" evidence="1">
    <location>
        <begin position="1"/>
        <end position="20"/>
    </location>
</feature>
<evidence type="ECO:0000313" key="4">
    <source>
        <dbReference type="Proteomes" id="UP001431209"/>
    </source>
</evidence>
<dbReference type="AlphaFoldDB" id="A0AAW2ZNK4"/>
<keyword evidence="2" id="KW-1133">Transmembrane helix</keyword>
<feature type="region of interest" description="Disordered" evidence="1">
    <location>
        <begin position="478"/>
        <end position="507"/>
    </location>
</feature>
<feature type="transmembrane region" description="Helical" evidence="2">
    <location>
        <begin position="51"/>
        <end position="75"/>
    </location>
</feature>
<dbReference type="Proteomes" id="UP001431209">
    <property type="component" value="Unassembled WGS sequence"/>
</dbReference>
<reference evidence="3 4" key="1">
    <citation type="submission" date="2024-03" db="EMBL/GenBank/DDBJ databases">
        <title>The Acrasis kona genome and developmental transcriptomes reveal deep origins of eukaryotic multicellular pathways.</title>
        <authorList>
            <person name="Sheikh S."/>
            <person name="Fu C.-J."/>
            <person name="Brown M.W."/>
            <person name="Baldauf S.L."/>
        </authorList>
    </citation>
    <scope>NUCLEOTIDE SEQUENCE [LARGE SCALE GENOMIC DNA]</scope>
    <source>
        <strain evidence="3 4">ATCC MYA-3509</strain>
    </source>
</reference>
<evidence type="ECO:0000313" key="3">
    <source>
        <dbReference type="EMBL" id="KAL0491433.1"/>
    </source>
</evidence>
<feature type="compositionally biased region" description="Basic and acidic residues" evidence="1">
    <location>
        <begin position="478"/>
        <end position="488"/>
    </location>
</feature>
<name>A0AAW2ZNK4_9EUKA</name>
<keyword evidence="2 3" id="KW-0812">Transmembrane</keyword>
<accession>A0AAW2ZNK4</accession>
<feature type="compositionally biased region" description="Polar residues" evidence="1">
    <location>
        <begin position="492"/>
        <end position="507"/>
    </location>
</feature>
<sequence>MYRVSQAPSTPALTATDPDFDDNFDDSDIASRAPLGRSFFADTFFSIRSCIFFLVVVGCTTLALTSTVWGLVYGLSASSLAVETQQQFAGRVYEDIRTQLTAIQKATNATLMASKSGLNMNGNFAQGSYYIKSSFANALCDVRNISNIKFVGYSTIQNSSNLMQIVNWPGISTRPNTVNSLIASNSTSLGVIQVSQDNLSPTLSSYDYRQLWGNVKTSDSSLVMINQERESIISMVVPLYNTSTESVDFVSYTEASLSTIESKLNEFGRMYDKCEISLIETQTRQVFASNTKQSTPTFTKHACGYELSIIGSQNNQSKFGLTNNGRDVCIYYYIYDDYGLSWVLVTSTPVSSTTGSTLFSISLLAGFSALSIVIVLVGLWIAVWFVIRPLYDFVKDLNEVERMRLQVADKYKSELSFFGEVRSIQYSFTSMVDKLKEYKTFLPDHVNHSSLPVILLIETLINQMMILYQPHSAHNKPDYDSEKYEMKRKSSLAPSYTLSSADRPVTS</sequence>
<comment type="caution">
    <text evidence="3">The sequence shown here is derived from an EMBL/GenBank/DDBJ whole genome shotgun (WGS) entry which is preliminary data.</text>
</comment>
<feature type="compositionally biased region" description="Polar residues" evidence="1">
    <location>
        <begin position="1"/>
        <end position="13"/>
    </location>
</feature>
<feature type="transmembrane region" description="Helical" evidence="2">
    <location>
        <begin position="358"/>
        <end position="387"/>
    </location>
</feature>
<evidence type="ECO:0000256" key="1">
    <source>
        <dbReference type="SAM" id="MobiDB-lite"/>
    </source>
</evidence>
<keyword evidence="2" id="KW-0472">Membrane</keyword>